<sequence>MAPKDSIAIRPFISADMPQLQELHSALIPVPYPSSFFLNQLIQSNHLCLVAHDTSLVQGPVAFVTASLRKQGDMDQHIQLLTLGVLPSHQSKGLARRLVLQVVAALNPSGGQISVHTHVCTTNTPGQHFYESLGMRLRMQDHHPVIARNVYSYSTRSRPHVQALPNHEQDLFRSRDAYFMEGRIQGY</sequence>
<keyword evidence="2" id="KW-0808">Transferase</keyword>
<evidence type="ECO:0000256" key="1">
    <source>
        <dbReference type="ARBA" id="ARBA00013184"/>
    </source>
</evidence>
<accession>A0A0W0FW80</accession>
<dbReference type="CDD" id="cd04301">
    <property type="entry name" value="NAT_SF"/>
    <property type="match status" value="1"/>
</dbReference>
<dbReference type="InterPro" id="IPR000182">
    <property type="entry name" value="GNAT_dom"/>
</dbReference>
<dbReference type="GO" id="GO:0004402">
    <property type="term" value="F:histone acetyltransferase activity"/>
    <property type="evidence" value="ECO:0007669"/>
    <property type="project" value="TreeGrafter"/>
</dbReference>
<evidence type="ECO:0000313" key="13">
    <source>
        <dbReference type="Proteomes" id="UP000054988"/>
    </source>
</evidence>
<dbReference type="EMBL" id="LATX01001565">
    <property type="protein sequence ID" value="KTB40631.1"/>
    <property type="molecule type" value="Genomic_DNA"/>
</dbReference>
<feature type="domain" description="N-acetyltransferase" evidence="11">
    <location>
        <begin position="7"/>
        <end position="151"/>
    </location>
</feature>
<gene>
    <name evidence="12" type="ORF">WG66_6792</name>
</gene>
<dbReference type="SUPFAM" id="SSF55729">
    <property type="entry name" value="Acyl-CoA N-acyltransferases (Nat)"/>
    <property type="match status" value="1"/>
</dbReference>
<comment type="catalytic activity">
    <reaction evidence="10">
        <text>N-terminal L-methionyl-[transmembrane protein] + acetyl-CoA = N-terminal N(alpha)-acetyl-L-methionyl-[transmembrane protein] + CoA + H(+)</text>
        <dbReference type="Rhea" id="RHEA:50604"/>
        <dbReference type="Rhea" id="RHEA-COMP:12745"/>
        <dbReference type="Rhea" id="RHEA-COMP:12746"/>
        <dbReference type="ChEBI" id="CHEBI:15378"/>
        <dbReference type="ChEBI" id="CHEBI:57287"/>
        <dbReference type="ChEBI" id="CHEBI:57288"/>
        <dbReference type="ChEBI" id="CHEBI:64731"/>
        <dbReference type="ChEBI" id="CHEBI:133414"/>
        <dbReference type="EC" id="2.3.1.259"/>
    </reaction>
</comment>
<dbReference type="InterPro" id="IPR016181">
    <property type="entry name" value="Acyl_CoA_acyltransferase"/>
</dbReference>
<evidence type="ECO:0000256" key="9">
    <source>
        <dbReference type="ARBA" id="ARBA00048017"/>
    </source>
</evidence>
<keyword evidence="5" id="KW-0012">Acyltransferase</keyword>
<comment type="catalytic activity">
    <reaction evidence="9">
        <text>L-lysyl-[protein] + acetyl-CoA = N(6)-acetyl-L-lysyl-[protein] + CoA + H(+)</text>
        <dbReference type="Rhea" id="RHEA:45948"/>
        <dbReference type="Rhea" id="RHEA-COMP:9752"/>
        <dbReference type="Rhea" id="RHEA-COMP:10731"/>
        <dbReference type="ChEBI" id="CHEBI:15378"/>
        <dbReference type="ChEBI" id="CHEBI:29969"/>
        <dbReference type="ChEBI" id="CHEBI:57287"/>
        <dbReference type="ChEBI" id="CHEBI:57288"/>
        <dbReference type="ChEBI" id="CHEBI:61930"/>
        <dbReference type="EC" id="2.3.1.48"/>
    </reaction>
</comment>
<evidence type="ECO:0000256" key="8">
    <source>
        <dbReference type="ARBA" id="ARBA00026144"/>
    </source>
</evidence>
<evidence type="ECO:0000313" key="12">
    <source>
        <dbReference type="EMBL" id="KTB40631.1"/>
    </source>
</evidence>
<dbReference type="GO" id="GO:0000139">
    <property type="term" value="C:Golgi membrane"/>
    <property type="evidence" value="ECO:0007669"/>
    <property type="project" value="TreeGrafter"/>
</dbReference>
<dbReference type="Gene3D" id="3.40.630.30">
    <property type="match status" value="1"/>
</dbReference>
<dbReference type="EC" id="2.3.1.48" evidence="1"/>
<dbReference type="Pfam" id="PF00583">
    <property type="entry name" value="Acetyltransf_1"/>
    <property type="match status" value="1"/>
</dbReference>
<evidence type="ECO:0000256" key="2">
    <source>
        <dbReference type="ARBA" id="ARBA00022679"/>
    </source>
</evidence>
<organism evidence="12 13">
    <name type="scientific">Moniliophthora roreri</name>
    <name type="common">Frosty pod rot fungus</name>
    <name type="synonym">Monilia roreri</name>
    <dbReference type="NCBI Taxonomy" id="221103"/>
    <lineage>
        <taxon>Eukaryota</taxon>
        <taxon>Fungi</taxon>
        <taxon>Dikarya</taxon>
        <taxon>Basidiomycota</taxon>
        <taxon>Agaricomycotina</taxon>
        <taxon>Agaricomycetes</taxon>
        <taxon>Agaricomycetidae</taxon>
        <taxon>Agaricales</taxon>
        <taxon>Marasmiineae</taxon>
        <taxon>Marasmiaceae</taxon>
        <taxon>Moniliophthora</taxon>
    </lineage>
</organism>
<evidence type="ECO:0000259" key="11">
    <source>
        <dbReference type="PROSITE" id="PS51186"/>
    </source>
</evidence>
<dbReference type="Proteomes" id="UP000054988">
    <property type="component" value="Unassembled WGS sequence"/>
</dbReference>
<evidence type="ECO:0000256" key="10">
    <source>
        <dbReference type="ARBA" id="ARBA00048848"/>
    </source>
</evidence>
<evidence type="ECO:0000256" key="6">
    <source>
        <dbReference type="ARBA" id="ARBA00025774"/>
    </source>
</evidence>
<dbReference type="GO" id="GO:0120518">
    <property type="term" value="F:protein N-terminal-methionine acetyltransferase activity"/>
    <property type="evidence" value="ECO:0007669"/>
    <property type="project" value="UniProtKB-EC"/>
</dbReference>
<protein>
    <recommendedName>
        <fullName evidence="8">N-alpha-acetyltransferase 60</fullName>
        <ecNumber evidence="7">2.3.1.259</ecNumber>
        <ecNumber evidence="1">2.3.1.48</ecNumber>
    </recommendedName>
</protein>
<keyword evidence="4" id="KW-0156">Chromatin regulator</keyword>
<dbReference type="GO" id="GO:0007059">
    <property type="term" value="P:chromosome segregation"/>
    <property type="evidence" value="ECO:0007669"/>
    <property type="project" value="UniProtKB-KW"/>
</dbReference>
<dbReference type="InterPro" id="IPR045141">
    <property type="entry name" value="NAA60-like"/>
</dbReference>
<dbReference type="PANTHER" id="PTHR14744">
    <property type="entry name" value="N-ALPHA-ACETYLTRANSFERASE 60"/>
    <property type="match status" value="1"/>
</dbReference>
<dbReference type="PROSITE" id="PS51186">
    <property type="entry name" value="GNAT"/>
    <property type="match status" value="1"/>
</dbReference>
<evidence type="ECO:0000256" key="5">
    <source>
        <dbReference type="ARBA" id="ARBA00023315"/>
    </source>
</evidence>
<dbReference type="eggNOG" id="KOG3138">
    <property type="taxonomic scope" value="Eukaryota"/>
</dbReference>
<dbReference type="EC" id="2.3.1.259" evidence="7"/>
<evidence type="ECO:0000256" key="3">
    <source>
        <dbReference type="ARBA" id="ARBA00022829"/>
    </source>
</evidence>
<keyword evidence="3" id="KW-0159">Chromosome partition</keyword>
<comment type="caution">
    <text evidence="12">The sequence shown here is derived from an EMBL/GenBank/DDBJ whole genome shotgun (WGS) entry which is preliminary data.</text>
</comment>
<dbReference type="AlphaFoldDB" id="A0A0W0FW80"/>
<comment type="similarity">
    <text evidence="6">Belongs to the acetyltransferase family. NAA60 subfamily.</text>
</comment>
<reference evidence="12 13" key="1">
    <citation type="submission" date="2015-12" db="EMBL/GenBank/DDBJ databases">
        <title>Draft genome sequence of Moniliophthora roreri, the causal agent of frosty pod rot of cacao.</title>
        <authorList>
            <person name="Aime M.C."/>
            <person name="Diaz-Valderrama J.R."/>
            <person name="Kijpornyongpan T."/>
            <person name="Phillips-Mora W."/>
        </authorList>
    </citation>
    <scope>NUCLEOTIDE SEQUENCE [LARGE SCALE GENOMIC DNA]</scope>
    <source>
        <strain evidence="12 13">MCA 2952</strain>
    </source>
</reference>
<evidence type="ECO:0000256" key="4">
    <source>
        <dbReference type="ARBA" id="ARBA00022853"/>
    </source>
</evidence>
<dbReference type="PANTHER" id="PTHR14744:SF15">
    <property type="entry name" value="N-ALPHA-ACETYLTRANSFERASE 60"/>
    <property type="match status" value="1"/>
</dbReference>
<evidence type="ECO:0000256" key="7">
    <source>
        <dbReference type="ARBA" id="ARBA00026111"/>
    </source>
</evidence>
<proteinExistence type="inferred from homology"/>
<name>A0A0W0FW80_MONRR</name>